<dbReference type="Gene3D" id="3.30.9.10">
    <property type="entry name" value="D-Amino Acid Oxidase, subunit A, domain 2"/>
    <property type="match status" value="1"/>
</dbReference>
<keyword evidence="1" id="KW-0285">Flavoprotein</keyword>
<dbReference type="InterPro" id="IPR050641">
    <property type="entry name" value="RIFMO-like"/>
</dbReference>
<dbReference type="SUPFAM" id="SSF51905">
    <property type="entry name" value="FAD/NAD(P)-binding domain"/>
    <property type="match status" value="1"/>
</dbReference>
<protein>
    <submittedName>
        <fullName evidence="4">FAD-dependent monooxygenase</fullName>
    </submittedName>
</protein>
<proteinExistence type="predicted"/>
<evidence type="ECO:0000313" key="5">
    <source>
        <dbReference type="Proteomes" id="UP001368270"/>
    </source>
</evidence>
<gene>
    <name evidence="4" type="ORF">WG622_13215</name>
</gene>
<dbReference type="RefSeq" id="WP_339404036.1">
    <property type="nucleotide sequence ID" value="NZ_JBBGAZ010000007.1"/>
</dbReference>
<evidence type="ECO:0000313" key="4">
    <source>
        <dbReference type="EMBL" id="MEJ5219210.1"/>
    </source>
</evidence>
<reference evidence="4 5" key="1">
    <citation type="submission" date="2024-03" db="EMBL/GenBank/DDBJ databases">
        <title>Cognatishimia coralii sp. nov., a marine bacterium isolated from coral surrounding seawater.</title>
        <authorList>
            <person name="Liu X."/>
            <person name="Liu S."/>
            <person name="Sun H."/>
            <person name="Zhang Y."/>
        </authorList>
    </citation>
    <scope>NUCLEOTIDE SEQUENCE [LARGE SCALE GENOMIC DNA]</scope>
    <source>
        <strain evidence="4 5">D5M38</strain>
    </source>
</reference>
<name>A0ABU8QIG1_9RHOB</name>
<sequence length="584" mass="63585">MADMTTDVLIIGTGPAGSATAALLSTYGIENMAINRYRWLANTPRAHITNQRTMEVLRDLGRDVEDEAYMHAAGQDLMGENVFCESLAGEEIGRMKSWGTHPLSKAEHLLSSPTFMNDLPQTFMEPLLFKTACSRGTQARMSTEYLSHVQDAEGVTTTCLDRLSGKEFTIRSKYLVGADGGNSLVASNEGLEISGAMGVGGSMNILFKADLSKYVAHRPSVLYWVMQPGADVGGIGMGLVRMVRPWNEWLIVWGYDINEPAPEVDEKMATDVARQLVGDPELEIELISANTWTVNNAYAEKMSSGRVFIMGDAAHRHPPSNGLGSNTSIQDSFNLAWKLAAVLKGEAGERLLESYNTERAPVAKQIVTRANQSIAEFGPIFEALGMTGGTDVEKIKANMDARCDTTAAAEEQRAALRDAIAFKKYEFDAHGVEMNQRYKSDAIVTDGQMEPDFALDADLHYQPTTWPGARIPHAWLFDAEGGKHSTLDITGGGSFTLLTGLGGEAWVEAAAKVSAALGITLKAHVIGPRQTYVDHVGDWARAREIGDSGCILVRPDQHVCWRQEALADNPEAELTRVMSQILAK</sequence>
<comment type="caution">
    <text evidence="4">The sequence shown here is derived from an EMBL/GenBank/DDBJ whole genome shotgun (WGS) entry which is preliminary data.</text>
</comment>
<dbReference type="Pfam" id="PF01494">
    <property type="entry name" value="FAD_binding_3"/>
    <property type="match status" value="1"/>
</dbReference>
<evidence type="ECO:0000256" key="1">
    <source>
        <dbReference type="ARBA" id="ARBA00022630"/>
    </source>
</evidence>
<keyword evidence="2" id="KW-0274">FAD</keyword>
<dbReference type="Gene3D" id="3.50.50.60">
    <property type="entry name" value="FAD/NAD(P)-binding domain"/>
    <property type="match status" value="1"/>
</dbReference>
<dbReference type="Gene3D" id="3.40.30.120">
    <property type="match status" value="1"/>
</dbReference>
<dbReference type="PRINTS" id="PR00420">
    <property type="entry name" value="RNGMNOXGNASE"/>
</dbReference>
<dbReference type="Proteomes" id="UP001368270">
    <property type="component" value="Unassembled WGS sequence"/>
</dbReference>
<keyword evidence="4" id="KW-0503">Monooxygenase</keyword>
<keyword evidence="4" id="KW-0560">Oxidoreductase</keyword>
<accession>A0ABU8QIG1</accession>
<organism evidence="4 5">
    <name type="scientific">Cognatishimia coralii</name>
    <dbReference type="NCBI Taxonomy" id="3083254"/>
    <lineage>
        <taxon>Bacteria</taxon>
        <taxon>Pseudomonadati</taxon>
        <taxon>Pseudomonadota</taxon>
        <taxon>Alphaproteobacteria</taxon>
        <taxon>Rhodobacterales</taxon>
        <taxon>Paracoccaceae</taxon>
        <taxon>Cognatishimia</taxon>
    </lineage>
</organism>
<dbReference type="InterPro" id="IPR002938">
    <property type="entry name" value="FAD-bd"/>
</dbReference>
<feature type="domain" description="FAD-binding" evidence="3">
    <location>
        <begin position="6"/>
        <end position="370"/>
    </location>
</feature>
<dbReference type="PANTHER" id="PTHR43004:SF8">
    <property type="entry name" value="FAD-BINDING DOMAIN-CONTAINING PROTEIN-RELATED"/>
    <property type="match status" value="1"/>
</dbReference>
<dbReference type="InterPro" id="IPR036188">
    <property type="entry name" value="FAD/NAD-bd_sf"/>
</dbReference>
<evidence type="ECO:0000259" key="3">
    <source>
        <dbReference type="Pfam" id="PF01494"/>
    </source>
</evidence>
<dbReference type="GO" id="GO:0004497">
    <property type="term" value="F:monooxygenase activity"/>
    <property type="evidence" value="ECO:0007669"/>
    <property type="project" value="UniProtKB-KW"/>
</dbReference>
<keyword evidence="5" id="KW-1185">Reference proteome</keyword>
<dbReference type="Pfam" id="PF21274">
    <property type="entry name" value="Rng_hyd_C"/>
    <property type="match status" value="1"/>
</dbReference>
<dbReference type="EMBL" id="JBBGAZ010000007">
    <property type="protein sequence ID" value="MEJ5219210.1"/>
    <property type="molecule type" value="Genomic_DNA"/>
</dbReference>
<evidence type="ECO:0000256" key="2">
    <source>
        <dbReference type="ARBA" id="ARBA00022827"/>
    </source>
</evidence>
<dbReference type="PANTHER" id="PTHR43004">
    <property type="entry name" value="TRK SYSTEM POTASSIUM UPTAKE PROTEIN"/>
    <property type="match status" value="1"/>
</dbReference>